<reference evidence="1 2" key="1">
    <citation type="submission" date="2024-06" db="EMBL/GenBank/DDBJ databases">
        <authorList>
            <person name="Li F."/>
        </authorList>
    </citation>
    <scope>NUCLEOTIDE SEQUENCE [LARGE SCALE GENOMIC DNA]</scope>
    <source>
        <strain evidence="1 2">GXAS 311</strain>
    </source>
</reference>
<gene>
    <name evidence="1" type="ORF">ABVT43_00675</name>
</gene>
<dbReference type="Proteomes" id="UP001548189">
    <property type="component" value="Unassembled WGS sequence"/>
</dbReference>
<dbReference type="EMBL" id="JBEVCJ010000001">
    <property type="protein sequence ID" value="MET1253629.1"/>
    <property type="molecule type" value="Genomic_DNA"/>
</dbReference>
<evidence type="ECO:0000313" key="2">
    <source>
        <dbReference type="Proteomes" id="UP001548189"/>
    </source>
</evidence>
<protein>
    <submittedName>
        <fullName evidence="1">Uncharacterized protein</fullName>
    </submittedName>
</protein>
<keyword evidence="2" id="KW-1185">Reference proteome</keyword>
<organism evidence="1 2">
    <name type="scientific">Aliikangiella maris</name>
    <dbReference type="NCBI Taxonomy" id="3162458"/>
    <lineage>
        <taxon>Bacteria</taxon>
        <taxon>Pseudomonadati</taxon>
        <taxon>Pseudomonadota</taxon>
        <taxon>Gammaproteobacteria</taxon>
        <taxon>Oceanospirillales</taxon>
        <taxon>Pleioneaceae</taxon>
        <taxon>Aliikangiella</taxon>
    </lineage>
</organism>
<name>A0ABV2BP00_9GAMM</name>
<accession>A0ABV2BP00</accession>
<proteinExistence type="predicted"/>
<evidence type="ECO:0000313" key="1">
    <source>
        <dbReference type="EMBL" id="MET1253629.1"/>
    </source>
</evidence>
<comment type="caution">
    <text evidence="1">The sequence shown here is derived from an EMBL/GenBank/DDBJ whole genome shotgun (WGS) entry which is preliminary data.</text>
</comment>
<sequence length="293" mass="32661">MQTNKTIITSSIWYEQADEQSEFQPKSISCMGYDIVNQILPNATWIEYLFLLISGKRAEPQEKLLLEKLSLILCNPGLRDFGVRAAMNAGVGKAPASSILISGISCSAGQFYGSQEVSLCMQWMKASVKLSDAESSDGKTSDFEPLSFINALKKLDKKEVLPDIKHPPGFDIHFEKTSPFVLECLQFLTKAVSSSYLNGLEEHRETIESTAGYPISLICVLAAGFCDLGLTEEQCEYLFLILRLPGIAAHALEQKELGWKKFPFFADTVKFTQEEKPTKLPDISQLVKHYVND</sequence>